<evidence type="ECO:0000256" key="1">
    <source>
        <dbReference type="ARBA" id="ARBA00007734"/>
    </source>
</evidence>
<dbReference type="PANTHER" id="PTHR37423">
    <property type="entry name" value="SOLUBLE LYTIC MUREIN TRANSGLYCOSYLASE-RELATED"/>
    <property type="match status" value="1"/>
</dbReference>
<dbReference type="Pfam" id="PF01464">
    <property type="entry name" value="SLT"/>
    <property type="match status" value="1"/>
</dbReference>
<evidence type="ECO:0000259" key="4">
    <source>
        <dbReference type="Pfam" id="PF11873"/>
    </source>
</evidence>
<evidence type="ECO:0000313" key="5">
    <source>
        <dbReference type="EMBL" id="EED35030.1"/>
    </source>
</evidence>
<dbReference type="AlphaFoldDB" id="B8KTY1"/>
<dbReference type="HOGENOM" id="CLU_044583_0_0_6"/>
<dbReference type="InterPro" id="IPR000189">
    <property type="entry name" value="Transglyc_AS"/>
</dbReference>
<gene>
    <name evidence="5" type="primary">mltC</name>
    <name evidence="5" type="ORF">NOR51B_971</name>
</gene>
<accession>B8KTY1</accession>
<dbReference type="InterPro" id="IPR023346">
    <property type="entry name" value="Lysozyme-like_dom_sf"/>
</dbReference>
<dbReference type="PROSITE" id="PS00922">
    <property type="entry name" value="TRANSGLYCOSYLASE"/>
    <property type="match status" value="1"/>
</dbReference>
<feature type="signal peptide" evidence="2">
    <location>
        <begin position="1"/>
        <end position="33"/>
    </location>
</feature>
<dbReference type="EMBL" id="DS999411">
    <property type="protein sequence ID" value="EED35030.1"/>
    <property type="molecule type" value="Genomic_DNA"/>
</dbReference>
<feature type="domain" description="Murein transglycosylase-C N-terminal" evidence="4">
    <location>
        <begin position="70"/>
        <end position="223"/>
    </location>
</feature>
<comment type="similarity">
    <text evidence="1">Belongs to the transglycosylase Slt family.</text>
</comment>
<dbReference type="SUPFAM" id="SSF53955">
    <property type="entry name" value="Lysozyme-like"/>
    <property type="match status" value="1"/>
</dbReference>
<organism evidence="5 6">
    <name type="scientific">Luminiphilus syltensis NOR5-1B</name>
    <dbReference type="NCBI Taxonomy" id="565045"/>
    <lineage>
        <taxon>Bacteria</taxon>
        <taxon>Pseudomonadati</taxon>
        <taxon>Pseudomonadota</taxon>
        <taxon>Gammaproteobacteria</taxon>
        <taxon>Cellvibrionales</taxon>
        <taxon>Halieaceae</taxon>
        <taxon>Luminiphilus</taxon>
    </lineage>
</organism>
<keyword evidence="2" id="KW-0732">Signal</keyword>
<keyword evidence="6" id="KW-1185">Reference proteome</keyword>
<evidence type="ECO:0000313" key="6">
    <source>
        <dbReference type="Proteomes" id="UP000004699"/>
    </source>
</evidence>
<dbReference type="STRING" id="565045.NOR51B_971"/>
<evidence type="ECO:0000256" key="2">
    <source>
        <dbReference type="SAM" id="SignalP"/>
    </source>
</evidence>
<feature type="domain" description="Transglycosylase SLT" evidence="3">
    <location>
        <begin position="230"/>
        <end position="353"/>
    </location>
</feature>
<dbReference type="InterPro" id="IPR008258">
    <property type="entry name" value="Transglycosylase_SLT_dom_1"/>
</dbReference>
<evidence type="ECO:0000259" key="3">
    <source>
        <dbReference type="Pfam" id="PF01464"/>
    </source>
</evidence>
<dbReference type="PANTHER" id="PTHR37423:SF2">
    <property type="entry name" value="MEMBRANE-BOUND LYTIC MUREIN TRANSGLYCOSYLASE C"/>
    <property type="match status" value="1"/>
</dbReference>
<dbReference type="Gene3D" id="1.10.530.10">
    <property type="match status" value="1"/>
</dbReference>
<dbReference type="CDD" id="cd16893">
    <property type="entry name" value="LT_MltC_MltE"/>
    <property type="match status" value="1"/>
</dbReference>
<dbReference type="OrthoDB" id="5620293at2"/>
<dbReference type="Proteomes" id="UP000004699">
    <property type="component" value="Unassembled WGS sequence"/>
</dbReference>
<dbReference type="InterPro" id="IPR024570">
    <property type="entry name" value="Murein_transglycosylaseC_N"/>
</dbReference>
<protein>
    <submittedName>
        <fullName evidence="5">Membrane-bound lytic murein transglycosylase C</fullName>
    </submittedName>
</protein>
<name>B8KTY1_9GAMM</name>
<reference evidence="6" key="1">
    <citation type="journal article" date="2013" name="BMC Microbiol.">
        <title>Taxonomy and evolution of bacteriochlorophyll a-containing members of the OM60/NOR5 clade of marine gammaproteobacteria: description of Luminiphilus syltensis gen. nov., sp. nov., reclassification of Haliea rubra as Pseudohaliea rubra gen. nov., comb. nov., and emendation of Chromatocurvus halotolerans.</title>
        <authorList>
            <person name="Spring S."/>
            <person name="Riedel T."/>
            <person name="Sproer C."/>
            <person name="Yan S."/>
            <person name="Harder J."/>
            <person name="Fuchs B.M."/>
        </authorList>
    </citation>
    <scope>NUCLEOTIDE SEQUENCE [LARGE SCALE GENOMIC DNA]</scope>
    <source>
        <strain evidence="6">NOR51-B</strain>
    </source>
</reference>
<sequence>MGFCLSNSSQRLFRTVRTLFLSPILLLLLSSCASNPEQAISAVLSGDPERIAREIIEVELEGAGLPSDFENLPELVRVATTILRDIWGEREPEIASEHRYVKYSNAYEARAIIDFDEGWLQVETVAEEQPLGKLRDAMVSTLLTSRDMRVEDIFTDAEPDTDGEPFLLGQVLDHDGEAIRWRWRAERYADYLIANELRRLQQNGRSLHLLRVSLVDNHLQLRELEYADQVIAASRQYGISPTLIYAVIEVESAFNPYAVSPANAFGLMQVVPATAGRDVFERIKKQPGEPTRQQLFEPPFNIDIGSAYLHLLDDVYLSRIRDHESRHFATIAAYNGGAGGALRTFDSDKNRAVERINRLTADQVYDQLVTRHPFAETRNYLKKVRAAEQRYR</sequence>
<dbReference type="GO" id="GO:0000270">
    <property type="term" value="P:peptidoglycan metabolic process"/>
    <property type="evidence" value="ECO:0007669"/>
    <property type="project" value="InterPro"/>
</dbReference>
<dbReference type="GO" id="GO:0008933">
    <property type="term" value="F:peptidoglycan lytic transglycosylase activity"/>
    <property type="evidence" value="ECO:0007669"/>
    <property type="project" value="InterPro"/>
</dbReference>
<feature type="chain" id="PRO_5002876212" evidence="2">
    <location>
        <begin position="34"/>
        <end position="392"/>
    </location>
</feature>
<dbReference type="GO" id="GO:0016020">
    <property type="term" value="C:membrane"/>
    <property type="evidence" value="ECO:0007669"/>
    <property type="project" value="InterPro"/>
</dbReference>
<proteinExistence type="inferred from homology"/>
<dbReference type="Pfam" id="PF11873">
    <property type="entry name" value="Mltc_N"/>
    <property type="match status" value="1"/>
</dbReference>
<dbReference type="eggNOG" id="COG0741">
    <property type="taxonomic scope" value="Bacteria"/>
</dbReference>